<evidence type="ECO:0000313" key="4">
    <source>
        <dbReference type="Proteomes" id="UP000007517"/>
    </source>
</evidence>
<feature type="region of interest" description="Disordered" evidence="1">
    <location>
        <begin position="143"/>
        <end position="215"/>
    </location>
</feature>
<feature type="compositionally biased region" description="Basic and acidic residues" evidence="1">
    <location>
        <begin position="164"/>
        <end position="187"/>
    </location>
</feature>
<dbReference type="STRING" id="1146883.BLASA_2559"/>
<accession>H6RX28</accession>
<gene>
    <name evidence="3" type="ordered locus">BLASA_2559</name>
</gene>
<dbReference type="PROSITE" id="PS51186">
    <property type="entry name" value="GNAT"/>
    <property type="match status" value="1"/>
</dbReference>
<dbReference type="InterPro" id="IPR016181">
    <property type="entry name" value="Acyl_CoA_acyltransferase"/>
</dbReference>
<evidence type="ECO:0000256" key="1">
    <source>
        <dbReference type="SAM" id="MobiDB-lite"/>
    </source>
</evidence>
<sequence length="215" mass="23746">METTAATAATLSWVKDEDPRWDADRRRVFATVPEVVFPSLPRREEEQLPGDWWRVEDGGRVVGYGWLDDVWGDAEILLAVEERARGTGAGAFTLARLEDEAVARGLNYVVNVVRDTHPDRAAVTEWFLAHGFAGTDDGRLRKRVGDRTRDIGQRNEGRPGTGRFEPDGAHRAAYDAERERASARPRTESGQPGGSDIGPGAEESGGYVDVTAHRY</sequence>
<dbReference type="Pfam" id="PF00583">
    <property type="entry name" value="Acetyltransf_1"/>
    <property type="match status" value="1"/>
</dbReference>
<dbReference type="HOGENOM" id="CLU_1281118_0_0_11"/>
<dbReference type="EMBL" id="FO117623">
    <property type="protein sequence ID" value="CCG03436.1"/>
    <property type="molecule type" value="Genomic_DNA"/>
</dbReference>
<keyword evidence="3" id="KW-0808">Transferase</keyword>
<dbReference type="OrthoDB" id="4863385at2"/>
<name>H6RX28_BLASD</name>
<dbReference type="InterPro" id="IPR000182">
    <property type="entry name" value="GNAT_dom"/>
</dbReference>
<reference evidence="4" key="2">
    <citation type="submission" date="2012-02" db="EMBL/GenBank/DDBJ databases">
        <title>Complete genome sequence of Blastococcus saxobsidens strain DD2.</title>
        <authorList>
            <person name="Genoscope."/>
        </authorList>
    </citation>
    <scope>NUCLEOTIDE SEQUENCE [LARGE SCALE GENOMIC DNA]</scope>
    <source>
        <strain evidence="4">DD2</strain>
    </source>
</reference>
<feature type="domain" description="N-acetyltransferase" evidence="2">
    <location>
        <begin position="1"/>
        <end position="156"/>
    </location>
</feature>
<dbReference type="CDD" id="cd04301">
    <property type="entry name" value="NAT_SF"/>
    <property type="match status" value="1"/>
</dbReference>
<dbReference type="eggNOG" id="COG1246">
    <property type="taxonomic scope" value="Bacteria"/>
</dbReference>
<organism evidence="3 4">
    <name type="scientific">Blastococcus saxobsidens (strain DD2)</name>
    <dbReference type="NCBI Taxonomy" id="1146883"/>
    <lineage>
        <taxon>Bacteria</taxon>
        <taxon>Bacillati</taxon>
        <taxon>Actinomycetota</taxon>
        <taxon>Actinomycetes</taxon>
        <taxon>Geodermatophilales</taxon>
        <taxon>Geodermatophilaceae</taxon>
        <taxon>Blastococcus</taxon>
    </lineage>
</organism>
<keyword evidence="4" id="KW-1185">Reference proteome</keyword>
<reference evidence="3 4" key="1">
    <citation type="journal article" date="2012" name="J. Bacteriol.">
        <title>Genome Sequence of Blastococcus saxobsidens DD2, a Stone-Inhabiting Bacterium.</title>
        <authorList>
            <person name="Chouaia B."/>
            <person name="Crotti E."/>
            <person name="Brusetti L."/>
            <person name="Daffonchio D."/>
            <person name="Essoussi I."/>
            <person name="Nouioui I."/>
            <person name="Sbissi I."/>
            <person name="Ghodhbane-Gtari F."/>
            <person name="Gtari M."/>
            <person name="Vacherie B."/>
            <person name="Barbe V."/>
            <person name="Medigue C."/>
            <person name="Gury J."/>
            <person name="Pujic P."/>
            <person name="Normand P."/>
        </authorList>
    </citation>
    <scope>NUCLEOTIDE SEQUENCE [LARGE SCALE GENOMIC DNA]</scope>
    <source>
        <strain evidence="3 4">DD2</strain>
    </source>
</reference>
<dbReference type="GO" id="GO:0016747">
    <property type="term" value="F:acyltransferase activity, transferring groups other than amino-acyl groups"/>
    <property type="evidence" value="ECO:0007669"/>
    <property type="project" value="InterPro"/>
</dbReference>
<dbReference type="Proteomes" id="UP000007517">
    <property type="component" value="Chromosome"/>
</dbReference>
<protein>
    <submittedName>
        <fullName evidence="3">Acetyltransferase (GNAT) family protein (Modular protein)</fullName>
    </submittedName>
</protein>
<evidence type="ECO:0000313" key="3">
    <source>
        <dbReference type="EMBL" id="CCG03436.1"/>
    </source>
</evidence>
<evidence type="ECO:0000259" key="2">
    <source>
        <dbReference type="PROSITE" id="PS51186"/>
    </source>
</evidence>
<proteinExistence type="predicted"/>
<dbReference type="SUPFAM" id="SSF55729">
    <property type="entry name" value="Acyl-CoA N-acyltransferases (Nat)"/>
    <property type="match status" value="1"/>
</dbReference>
<dbReference type="Gene3D" id="3.40.630.30">
    <property type="match status" value="1"/>
</dbReference>
<dbReference type="RefSeq" id="WP_014376319.1">
    <property type="nucleotide sequence ID" value="NC_016943.1"/>
</dbReference>
<dbReference type="KEGG" id="bsd:BLASA_2559"/>
<dbReference type="AlphaFoldDB" id="H6RX28"/>
<feature type="compositionally biased region" description="Basic and acidic residues" evidence="1">
    <location>
        <begin position="143"/>
        <end position="157"/>
    </location>
</feature>